<dbReference type="InterPro" id="IPR050327">
    <property type="entry name" value="Proton-linked_MCT"/>
</dbReference>
<dbReference type="PANTHER" id="PTHR11360:SF284">
    <property type="entry name" value="EG:103B4.3 PROTEIN-RELATED"/>
    <property type="match status" value="1"/>
</dbReference>
<evidence type="ECO:0000256" key="1">
    <source>
        <dbReference type="ARBA" id="ARBA00022692"/>
    </source>
</evidence>
<evidence type="ECO:0000256" key="4">
    <source>
        <dbReference type="SAM" id="Phobius"/>
    </source>
</evidence>
<dbReference type="CDD" id="cd17355">
    <property type="entry name" value="MFS_YcxA_like"/>
    <property type="match status" value="1"/>
</dbReference>
<feature type="transmembrane region" description="Helical" evidence="4">
    <location>
        <begin position="267"/>
        <end position="289"/>
    </location>
</feature>
<feature type="transmembrane region" description="Helical" evidence="4">
    <location>
        <begin position="357"/>
        <end position="378"/>
    </location>
</feature>
<protein>
    <submittedName>
        <fullName evidence="6">MFS transporter</fullName>
    </submittedName>
</protein>
<feature type="transmembrane region" description="Helical" evidence="4">
    <location>
        <begin position="232"/>
        <end position="255"/>
    </location>
</feature>
<dbReference type="SUPFAM" id="SSF103473">
    <property type="entry name" value="MFS general substrate transporter"/>
    <property type="match status" value="1"/>
</dbReference>
<gene>
    <name evidence="6" type="ORF">FAK_40350</name>
</gene>
<dbReference type="GO" id="GO:0022857">
    <property type="term" value="F:transmembrane transporter activity"/>
    <property type="evidence" value="ECO:0007669"/>
    <property type="project" value="InterPro"/>
</dbReference>
<dbReference type="PANTHER" id="PTHR11360">
    <property type="entry name" value="MONOCARBOXYLATE TRANSPORTER"/>
    <property type="match status" value="1"/>
</dbReference>
<dbReference type="KEGG" id="dmp:FAK_40350"/>
<evidence type="ECO:0000313" key="6">
    <source>
        <dbReference type="EMBL" id="BEQ16969.1"/>
    </source>
</evidence>
<feature type="transmembrane region" description="Helical" evidence="4">
    <location>
        <begin position="131"/>
        <end position="154"/>
    </location>
</feature>
<evidence type="ECO:0000256" key="3">
    <source>
        <dbReference type="ARBA" id="ARBA00023136"/>
    </source>
</evidence>
<keyword evidence="1 4" id="KW-0812">Transmembrane</keyword>
<dbReference type="Proteomes" id="UP001366166">
    <property type="component" value="Chromosome"/>
</dbReference>
<dbReference type="PROSITE" id="PS50850">
    <property type="entry name" value="MFS"/>
    <property type="match status" value="1"/>
</dbReference>
<dbReference type="InterPro" id="IPR036259">
    <property type="entry name" value="MFS_trans_sf"/>
</dbReference>
<feature type="transmembrane region" description="Helical" evidence="4">
    <location>
        <begin position="296"/>
        <end position="315"/>
    </location>
</feature>
<evidence type="ECO:0000256" key="2">
    <source>
        <dbReference type="ARBA" id="ARBA00022989"/>
    </source>
</evidence>
<evidence type="ECO:0000313" key="7">
    <source>
        <dbReference type="Proteomes" id="UP001366166"/>
    </source>
</evidence>
<feature type="transmembrane region" description="Helical" evidence="4">
    <location>
        <begin position="160"/>
        <end position="180"/>
    </location>
</feature>
<keyword evidence="7" id="KW-1185">Reference proteome</keyword>
<dbReference type="InterPro" id="IPR020846">
    <property type="entry name" value="MFS_dom"/>
</dbReference>
<feature type="transmembrane region" description="Helical" evidence="4">
    <location>
        <begin position="97"/>
        <end position="119"/>
    </location>
</feature>
<feature type="transmembrane region" description="Helical" evidence="4">
    <location>
        <begin position="66"/>
        <end position="85"/>
    </location>
</feature>
<keyword evidence="2 4" id="KW-1133">Transmembrane helix</keyword>
<sequence>MGWVMVGLAFTNMVVVFGIWYSFSVFFLALVQDFGWSRAVAASIFSIFIFCQSMTGPLAGRLMDTIGPRLTIPLGSLILSGSLVWVSQVDSLNQFRLAYGVAASLGVGLMGFSAHAAWLPRWFERQRGLSLGIATSGIGVGVLLLVPASEFIISQYGWRVAYLVLAGLVLGILLPLNLIFARRAPGDMGLEPDGGQKLSKTGLASPATMIVMDEAWVGKKWRLKEAVRTSRFWFLTAAIGFGSFCYQGVFMHAVAGMVDRGLEMSMAAMFLGTMGIMGSMGKISFGFISDRMGRELANTLAAVVATLGVFFIVILTPNALILALLFAVLFGFGYGAAAPLFPAVVADLFIGRSFGTIVTVIFLGSSVGGALGPLLMGLLRDITGQYNTSFEVALAMLWISCLLIWLAAPRKVRKIARGKQGADPGPTKQNAGS</sequence>
<dbReference type="Pfam" id="PF07690">
    <property type="entry name" value="MFS_1"/>
    <property type="match status" value="1"/>
</dbReference>
<organism evidence="6 7">
    <name type="scientific">Desulfoferula mesophila</name>
    <dbReference type="NCBI Taxonomy" id="3058419"/>
    <lineage>
        <taxon>Bacteria</taxon>
        <taxon>Pseudomonadati</taxon>
        <taxon>Thermodesulfobacteriota</taxon>
        <taxon>Desulfarculia</taxon>
        <taxon>Desulfarculales</taxon>
        <taxon>Desulfarculaceae</taxon>
        <taxon>Desulfoferula</taxon>
    </lineage>
</organism>
<dbReference type="InterPro" id="IPR011701">
    <property type="entry name" value="MFS"/>
</dbReference>
<feature type="transmembrane region" description="Helical" evidence="4">
    <location>
        <begin position="7"/>
        <end position="30"/>
    </location>
</feature>
<proteinExistence type="predicted"/>
<reference evidence="7" key="1">
    <citation type="journal article" date="2023" name="Arch. Microbiol.">
        <title>Desulfoferula mesophilus gen. nov. sp. nov., a mesophilic sulfate-reducing bacterium isolated from a brackish lake sediment.</title>
        <authorList>
            <person name="Watanabe T."/>
            <person name="Yabe T."/>
            <person name="Tsuji J.M."/>
            <person name="Fukui M."/>
        </authorList>
    </citation>
    <scope>NUCLEOTIDE SEQUENCE [LARGE SCALE GENOMIC DNA]</scope>
    <source>
        <strain evidence="7">12FAK</strain>
    </source>
</reference>
<feature type="transmembrane region" description="Helical" evidence="4">
    <location>
        <begin position="390"/>
        <end position="408"/>
    </location>
</feature>
<keyword evidence="3 4" id="KW-0472">Membrane</keyword>
<feature type="transmembrane region" description="Helical" evidence="4">
    <location>
        <begin position="321"/>
        <end position="345"/>
    </location>
</feature>
<name>A0AAU9ER80_9BACT</name>
<dbReference type="EMBL" id="AP028679">
    <property type="protein sequence ID" value="BEQ16969.1"/>
    <property type="molecule type" value="Genomic_DNA"/>
</dbReference>
<accession>A0AAU9ER80</accession>
<dbReference type="Gene3D" id="1.20.1250.20">
    <property type="entry name" value="MFS general substrate transporter like domains"/>
    <property type="match status" value="2"/>
</dbReference>
<dbReference type="AlphaFoldDB" id="A0AAU9ER80"/>
<feature type="domain" description="Major facilitator superfamily (MFS) profile" evidence="5">
    <location>
        <begin position="1"/>
        <end position="412"/>
    </location>
</feature>
<evidence type="ECO:0000259" key="5">
    <source>
        <dbReference type="PROSITE" id="PS50850"/>
    </source>
</evidence>
<feature type="transmembrane region" description="Helical" evidence="4">
    <location>
        <begin position="36"/>
        <end position="54"/>
    </location>
</feature>